<keyword evidence="3" id="KW-0732">Signal</keyword>
<reference evidence="5" key="1">
    <citation type="journal article" date="2016" name="Toxicon">
        <title>The first report on transcriptome analysis of the venom gland of Iranian scorpion, Hemiscorpius lepturus.</title>
        <authorList>
            <person name="Kazemi-Lomedasht F."/>
            <person name="Khalaj V."/>
            <person name="Bagheri K.P."/>
            <person name="Behdani M."/>
            <person name="Shahbazzadeh D."/>
        </authorList>
    </citation>
    <scope>NUCLEOTIDE SEQUENCE</scope>
    <source>
        <strain evidence="5">HLVTx3</strain>
        <tissue evidence="5">Venom gland</tissue>
    </source>
</reference>
<dbReference type="Pfam" id="PF15430">
    <property type="entry name" value="SVWC"/>
    <property type="match status" value="1"/>
</dbReference>
<keyword evidence="2" id="KW-0964">Secreted</keyword>
<evidence type="ECO:0000256" key="3">
    <source>
        <dbReference type="SAM" id="SignalP"/>
    </source>
</evidence>
<comment type="subcellular location">
    <subcellularLocation>
        <location evidence="1">Secreted</location>
    </subcellularLocation>
</comment>
<dbReference type="EMBL" id="KX874546">
    <property type="protein sequence ID" value="API81334.1"/>
    <property type="molecule type" value="mRNA"/>
</dbReference>
<accession>A0A1L4BJ53</accession>
<dbReference type="AlphaFoldDB" id="A0A1L4BJ53"/>
<protein>
    <submittedName>
        <fullName evidence="5">Toxin protein</fullName>
    </submittedName>
</protein>
<feature type="signal peptide" evidence="3">
    <location>
        <begin position="1"/>
        <end position="19"/>
    </location>
</feature>
<name>A0A1L4BJ53_HEMLE</name>
<evidence type="ECO:0000313" key="5">
    <source>
        <dbReference type="EMBL" id="API81334.1"/>
    </source>
</evidence>
<dbReference type="SMART" id="SM01318">
    <property type="entry name" value="SVWC"/>
    <property type="match status" value="1"/>
</dbReference>
<evidence type="ECO:0000259" key="4">
    <source>
        <dbReference type="SMART" id="SM01318"/>
    </source>
</evidence>
<feature type="chain" id="PRO_5012634352" evidence="3">
    <location>
        <begin position="20"/>
        <end position="95"/>
    </location>
</feature>
<dbReference type="InterPro" id="IPR029277">
    <property type="entry name" value="SVWC_dom"/>
</dbReference>
<dbReference type="GO" id="GO:0005576">
    <property type="term" value="C:extracellular region"/>
    <property type="evidence" value="ECO:0007669"/>
    <property type="project" value="UniProtKB-SubCell"/>
</dbReference>
<proteinExistence type="evidence at transcript level"/>
<evidence type="ECO:0000256" key="1">
    <source>
        <dbReference type="ARBA" id="ARBA00004613"/>
    </source>
</evidence>
<evidence type="ECO:0000256" key="2">
    <source>
        <dbReference type="ARBA" id="ARBA00022525"/>
    </source>
</evidence>
<feature type="domain" description="Single" evidence="4">
    <location>
        <begin position="26"/>
        <end position="93"/>
    </location>
</feature>
<sequence length="95" mass="10535">MNITCILVLSVMFVCFVNARKLPVTCRTRTGARLQHGQKWNDPDHCSIYTCTIVDGEAELLGLTCSTFHVPRGCRIVDGSGKLYPECCPTVICRT</sequence>
<organism evidence="5">
    <name type="scientific">Hemiscorpius lepturus</name>
    <name type="common">Scorpion</name>
    <dbReference type="NCBI Taxonomy" id="520031"/>
    <lineage>
        <taxon>Eukaryota</taxon>
        <taxon>Metazoa</taxon>
        <taxon>Ecdysozoa</taxon>
        <taxon>Arthropoda</taxon>
        <taxon>Chelicerata</taxon>
        <taxon>Arachnida</taxon>
        <taxon>Scorpiones</taxon>
        <taxon>Iurida</taxon>
        <taxon>Scorpionoidea</taxon>
        <taxon>Hemiscorpiidae</taxon>
    </lineage>
</organism>